<evidence type="ECO:0000313" key="3">
    <source>
        <dbReference type="Proteomes" id="UP000265515"/>
    </source>
</evidence>
<feature type="region of interest" description="Disordered" evidence="1">
    <location>
        <begin position="245"/>
        <end position="271"/>
    </location>
</feature>
<dbReference type="STRING" id="69332.A0A388KCV7"/>
<feature type="compositionally biased region" description="Gly residues" evidence="1">
    <location>
        <begin position="248"/>
        <end position="271"/>
    </location>
</feature>
<evidence type="ECO:0000256" key="1">
    <source>
        <dbReference type="SAM" id="MobiDB-lite"/>
    </source>
</evidence>
<dbReference type="Proteomes" id="UP000265515">
    <property type="component" value="Unassembled WGS sequence"/>
</dbReference>
<proteinExistence type="predicted"/>
<dbReference type="Gramene" id="GBG67885">
    <property type="protein sequence ID" value="GBG67885"/>
    <property type="gene ID" value="CBR_g1004"/>
</dbReference>
<dbReference type="InterPro" id="IPR005024">
    <property type="entry name" value="Snf7_fam"/>
</dbReference>
<dbReference type="Pfam" id="PF03357">
    <property type="entry name" value="Snf7"/>
    <property type="match status" value="1"/>
</dbReference>
<dbReference type="Gene3D" id="6.10.140.1230">
    <property type="match status" value="1"/>
</dbReference>
<protein>
    <submittedName>
        <fullName evidence="2">Uncharacterized protein</fullName>
    </submittedName>
</protein>
<dbReference type="OMA" id="LAXVLAG"/>
<dbReference type="OrthoDB" id="2329734at2759"/>
<dbReference type="GO" id="GO:0007034">
    <property type="term" value="P:vacuolar transport"/>
    <property type="evidence" value="ECO:0007669"/>
    <property type="project" value="InterPro"/>
</dbReference>
<dbReference type="AlphaFoldDB" id="A0A388KCV7"/>
<dbReference type="EMBL" id="BFEA01000093">
    <property type="protein sequence ID" value="GBG67885.1"/>
    <property type="molecule type" value="Genomic_DNA"/>
</dbReference>
<gene>
    <name evidence="2" type="ORF">CBR_g1004</name>
</gene>
<sequence>MQKITSSMSGMSSSFVSMFKPKPNPQQQLREWQRKLRNEQRNIERQIREISRDGVGVQKEIKIAAKRGDMQSAKVLARELVRARKVISRLHENKAQLNSISLKLGESVATARVVGHLQKSTEVMQLVNGLLKAPEIAKTMQEMSKEMMKAGIMEEMVEDTMESVLDNDDIEEETEEEVSKLLDELAVEVDVLPEAATKLPASERQRVKAKTRLAEQHPADLSYRSARGADGMKVQAKHIKRKRLSWWRGGGGGGGGGGGKNGEWRMGGAGR</sequence>
<comment type="caution">
    <text evidence="2">The sequence shown here is derived from an EMBL/GenBank/DDBJ whole genome shotgun (WGS) entry which is preliminary data.</text>
</comment>
<reference evidence="2 3" key="1">
    <citation type="journal article" date="2018" name="Cell">
        <title>The Chara Genome: Secondary Complexity and Implications for Plant Terrestrialization.</title>
        <authorList>
            <person name="Nishiyama T."/>
            <person name="Sakayama H."/>
            <person name="Vries J.D."/>
            <person name="Buschmann H."/>
            <person name="Saint-Marcoux D."/>
            <person name="Ullrich K.K."/>
            <person name="Haas F.B."/>
            <person name="Vanderstraeten L."/>
            <person name="Becker D."/>
            <person name="Lang D."/>
            <person name="Vosolsobe S."/>
            <person name="Rombauts S."/>
            <person name="Wilhelmsson P.K.I."/>
            <person name="Janitza P."/>
            <person name="Kern R."/>
            <person name="Heyl A."/>
            <person name="Rumpler F."/>
            <person name="Villalobos L.I.A.C."/>
            <person name="Clay J.M."/>
            <person name="Skokan R."/>
            <person name="Toyoda A."/>
            <person name="Suzuki Y."/>
            <person name="Kagoshima H."/>
            <person name="Schijlen E."/>
            <person name="Tajeshwar N."/>
            <person name="Catarino B."/>
            <person name="Hetherington A.J."/>
            <person name="Saltykova A."/>
            <person name="Bonnot C."/>
            <person name="Breuninger H."/>
            <person name="Symeonidi A."/>
            <person name="Radhakrishnan G.V."/>
            <person name="Van Nieuwerburgh F."/>
            <person name="Deforce D."/>
            <person name="Chang C."/>
            <person name="Karol K.G."/>
            <person name="Hedrich R."/>
            <person name="Ulvskov P."/>
            <person name="Glockner G."/>
            <person name="Delwiche C.F."/>
            <person name="Petrasek J."/>
            <person name="Van de Peer Y."/>
            <person name="Friml J."/>
            <person name="Beilby M."/>
            <person name="Dolan L."/>
            <person name="Kohara Y."/>
            <person name="Sugano S."/>
            <person name="Fujiyama A."/>
            <person name="Delaux P.-M."/>
            <person name="Quint M."/>
            <person name="TheiBen G."/>
            <person name="Hagemann M."/>
            <person name="Harholt J."/>
            <person name="Dunand C."/>
            <person name="Zachgo S."/>
            <person name="Langdale J."/>
            <person name="Maumus F."/>
            <person name="Straeten D.V.D."/>
            <person name="Gould S.B."/>
            <person name="Rensing S.A."/>
        </authorList>
    </citation>
    <scope>NUCLEOTIDE SEQUENCE [LARGE SCALE GENOMIC DNA]</scope>
    <source>
        <strain evidence="2 3">S276</strain>
    </source>
</reference>
<keyword evidence="3" id="KW-1185">Reference proteome</keyword>
<accession>A0A388KCV7</accession>
<evidence type="ECO:0000313" key="2">
    <source>
        <dbReference type="EMBL" id="GBG67885.1"/>
    </source>
</evidence>
<name>A0A388KCV7_CHABU</name>
<dbReference type="PANTHER" id="PTHR10476">
    <property type="entry name" value="CHARGED MULTIVESICULAR BODY PROTEIN"/>
    <property type="match status" value="1"/>
</dbReference>
<organism evidence="2 3">
    <name type="scientific">Chara braunii</name>
    <name type="common">Braun's stonewort</name>
    <dbReference type="NCBI Taxonomy" id="69332"/>
    <lineage>
        <taxon>Eukaryota</taxon>
        <taxon>Viridiplantae</taxon>
        <taxon>Streptophyta</taxon>
        <taxon>Charophyceae</taxon>
        <taxon>Charales</taxon>
        <taxon>Characeae</taxon>
        <taxon>Chara</taxon>
    </lineage>
</organism>